<organism evidence="1 2">
    <name type="scientific">Grifola frondosa</name>
    <name type="common">Maitake</name>
    <name type="synonym">Polyporus frondosus</name>
    <dbReference type="NCBI Taxonomy" id="5627"/>
    <lineage>
        <taxon>Eukaryota</taxon>
        <taxon>Fungi</taxon>
        <taxon>Dikarya</taxon>
        <taxon>Basidiomycota</taxon>
        <taxon>Agaricomycotina</taxon>
        <taxon>Agaricomycetes</taxon>
        <taxon>Polyporales</taxon>
        <taxon>Grifolaceae</taxon>
        <taxon>Grifola</taxon>
    </lineage>
</organism>
<dbReference type="PANTHER" id="PTHR28152:SF1">
    <property type="entry name" value="HYDROXYACYL-THIOESTER DEHYDRATASE TYPE 2, MITOCHONDRIAL"/>
    <property type="match status" value="1"/>
</dbReference>
<accession>A0A1C7MGL0</accession>
<dbReference type="Gene3D" id="3.10.129.10">
    <property type="entry name" value="Hotdog Thioesterase"/>
    <property type="match status" value="1"/>
</dbReference>
<dbReference type="OMA" id="IHYDRRY"/>
<dbReference type="STRING" id="5627.A0A1C7MGL0"/>
<gene>
    <name evidence="1" type="primary">meh</name>
    <name evidence="1" type="ORF">A0H81_04259</name>
</gene>
<dbReference type="Proteomes" id="UP000092993">
    <property type="component" value="Unassembled WGS sequence"/>
</dbReference>
<name>A0A1C7MGL0_GRIFR</name>
<reference evidence="1 2" key="1">
    <citation type="submission" date="2016-03" db="EMBL/GenBank/DDBJ databases">
        <title>Whole genome sequencing of Grifola frondosa 9006-11.</title>
        <authorList>
            <person name="Min B."/>
            <person name="Park H."/>
            <person name="Kim J.-G."/>
            <person name="Cho H."/>
            <person name="Oh Y.-L."/>
            <person name="Kong W.-S."/>
            <person name="Choi I.-G."/>
        </authorList>
    </citation>
    <scope>NUCLEOTIDE SEQUENCE [LARGE SCALE GENOMIC DNA]</scope>
    <source>
        <strain evidence="1 2">9006-11</strain>
    </source>
</reference>
<dbReference type="InterPro" id="IPR029069">
    <property type="entry name" value="HotDog_dom_sf"/>
</dbReference>
<evidence type="ECO:0000313" key="2">
    <source>
        <dbReference type="Proteomes" id="UP000092993"/>
    </source>
</evidence>
<keyword evidence="2" id="KW-1185">Reference proteome</keyword>
<dbReference type="GO" id="GO:0019171">
    <property type="term" value="F:(3R)-hydroxyacyl-[acyl-carrier-protein] dehydratase activity"/>
    <property type="evidence" value="ECO:0007669"/>
    <property type="project" value="TreeGrafter"/>
</dbReference>
<dbReference type="GO" id="GO:0005739">
    <property type="term" value="C:mitochondrion"/>
    <property type="evidence" value="ECO:0007669"/>
    <property type="project" value="TreeGrafter"/>
</dbReference>
<dbReference type="OrthoDB" id="3257538at2759"/>
<proteinExistence type="predicted"/>
<dbReference type="PANTHER" id="PTHR28152">
    <property type="entry name" value="HYDROXYACYL-THIOESTER DEHYDRATASE TYPE 2, MITOCHONDRIAL"/>
    <property type="match status" value="1"/>
</dbReference>
<dbReference type="SUPFAM" id="SSF54637">
    <property type="entry name" value="Thioesterase/thiol ester dehydrase-isomerase"/>
    <property type="match status" value="1"/>
</dbReference>
<dbReference type="AlphaFoldDB" id="A0A1C7MGL0"/>
<comment type="caution">
    <text evidence="1">The sequence shown here is derived from an EMBL/GenBank/DDBJ whole genome shotgun (WGS) entry which is preliminary data.</text>
</comment>
<dbReference type="InterPro" id="IPR052741">
    <property type="entry name" value="Mitochondrial_HTD2"/>
</dbReference>
<evidence type="ECO:0000313" key="1">
    <source>
        <dbReference type="EMBL" id="OBZ75496.1"/>
    </source>
</evidence>
<dbReference type="EMBL" id="LUGG01000004">
    <property type="protein sequence ID" value="OBZ75496.1"/>
    <property type="molecule type" value="Genomic_DNA"/>
</dbReference>
<protein>
    <submittedName>
        <fullName evidence="1">Mesaconyl-C(4)-CoA hydratase</fullName>
    </submittedName>
</protein>
<sequence length="313" mass="34978">MLLLLRRRSLRLSPSTGPSRRHLSSLPDLNIAALDRWVASQSQKQLSMATTISADHLRDLYSTLPTRDGSTRPFEQPKEGSSIAYGHHLAFFHPRNPERLLRADGTDADFCPSEPWTRRMAVAVAQIASVEKKGFGGGSPMVFVKQKIDYAREGSSEVCIAEERSHVYLAHLASRRAVKEVDVPKADFEFEYVPSPTTLFRFSALTFNGHYIHLDKDYAKSEGYLERLVHAPLTALMMLETAMFHIPEAAPKAFEYRAMNPIVVNSLIRLCGAREGQSSVRVWAEDENKVVGMTDLPANLSASSISCRFVCHT</sequence>